<comment type="caution">
    <text evidence="2">The sequence shown here is derived from an EMBL/GenBank/DDBJ whole genome shotgun (WGS) entry which is preliminary data.</text>
</comment>
<keyword evidence="1" id="KW-0472">Membrane</keyword>
<dbReference type="EMBL" id="JAYFUM010000018">
    <property type="protein sequence ID" value="MEA5140501.1"/>
    <property type="molecule type" value="Genomic_DNA"/>
</dbReference>
<evidence type="ECO:0000313" key="2">
    <source>
        <dbReference type="EMBL" id="MEA5140501.1"/>
    </source>
</evidence>
<proteinExistence type="predicted"/>
<dbReference type="Proteomes" id="UP001302949">
    <property type="component" value="Unassembled WGS sequence"/>
</dbReference>
<feature type="transmembrane region" description="Helical" evidence="1">
    <location>
        <begin position="66"/>
        <end position="89"/>
    </location>
</feature>
<accession>A0ABU5QCE7</accession>
<name>A0ABU5QCE7_9BACT</name>
<sequence length="90" mass="10664">MASIQISEIQLYNILKEKIRDQQAQVLTDFIESRVDKEFEKSKSILASKSDILELKNQIAENKSEIIKWMFIFWTSQLVAVFTFLKFFIK</sequence>
<protein>
    <recommendedName>
        <fullName evidence="4">DUF1640 domain-containing protein</fullName>
    </recommendedName>
</protein>
<gene>
    <name evidence="2" type="ORF">VB248_15220</name>
</gene>
<evidence type="ECO:0008006" key="4">
    <source>
        <dbReference type="Google" id="ProtNLM"/>
    </source>
</evidence>
<evidence type="ECO:0000313" key="3">
    <source>
        <dbReference type="Proteomes" id="UP001302949"/>
    </source>
</evidence>
<keyword evidence="3" id="KW-1185">Reference proteome</keyword>
<reference evidence="2 3" key="1">
    <citation type="submission" date="2023-12" db="EMBL/GenBank/DDBJ databases">
        <title>Novel species of the genus Arcicella isolated from rivers.</title>
        <authorList>
            <person name="Lu H."/>
        </authorList>
    </citation>
    <scope>NUCLEOTIDE SEQUENCE [LARGE SCALE GENOMIC DNA]</scope>
    <source>
        <strain evidence="2 3">KCTC 23307</strain>
    </source>
</reference>
<keyword evidence="1" id="KW-1133">Transmembrane helix</keyword>
<organism evidence="2 3">
    <name type="scientific">Arcicella rigui</name>
    <dbReference type="NCBI Taxonomy" id="797020"/>
    <lineage>
        <taxon>Bacteria</taxon>
        <taxon>Pseudomonadati</taxon>
        <taxon>Bacteroidota</taxon>
        <taxon>Cytophagia</taxon>
        <taxon>Cytophagales</taxon>
        <taxon>Flectobacillaceae</taxon>
        <taxon>Arcicella</taxon>
    </lineage>
</organism>
<keyword evidence="1" id="KW-0812">Transmembrane</keyword>
<dbReference type="RefSeq" id="WP_323297656.1">
    <property type="nucleotide sequence ID" value="NZ_JAYFUM010000018.1"/>
</dbReference>
<evidence type="ECO:0000256" key="1">
    <source>
        <dbReference type="SAM" id="Phobius"/>
    </source>
</evidence>